<evidence type="ECO:0000256" key="1">
    <source>
        <dbReference type="SAM" id="Coils"/>
    </source>
</evidence>
<sequence>MAKEELAEIKERIQDLKKRMPKHSVKPAMLQELEELEERLAELERD</sequence>
<keyword evidence="1" id="KW-0175">Coiled coil</keyword>
<evidence type="ECO:0000313" key="2">
    <source>
        <dbReference type="EMBL" id="EEG78979.1"/>
    </source>
</evidence>
<dbReference type="RefSeq" id="WP_008514091.1">
    <property type="nucleotide sequence ID" value="NZ_ACJM01000001.1"/>
</dbReference>
<dbReference type="Proteomes" id="UP000006443">
    <property type="component" value="Unassembled WGS sequence"/>
</dbReference>
<proteinExistence type="predicted"/>
<reference evidence="2 3" key="1">
    <citation type="submission" date="2009-02" db="EMBL/GenBank/DDBJ databases">
        <title>Sequencing of the draft genome and assembly of Dethiobacter alkaliphilus AHT 1.</title>
        <authorList>
            <consortium name="US DOE Joint Genome Institute (JGI-PGF)"/>
            <person name="Lucas S."/>
            <person name="Copeland A."/>
            <person name="Lapidus A."/>
            <person name="Glavina del Rio T."/>
            <person name="Dalin E."/>
            <person name="Tice H."/>
            <person name="Bruce D."/>
            <person name="Goodwin L."/>
            <person name="Pitluck S."/>
            <person name="Larimer F."/>
            <person name="Land M.L."/>
            <person name="Hauser L."/>
            <person name="Muyzer G."/>
        </authorList>
    </citation>
    <scope>NUCLEOTIDE SEQUENCE [LARGE SCALE GENOMIC DNA]</scope>
    <source>
        <strain evidence="2 3">AHT 1</strain>
    </source>
</reference>
<dbReference type="EMBL" id="ACJM01000001">
    <property type="protein sequence ID" value="EEG78979.1"/>
    <property type="molecule type" value="Genomic_DNA"/>
</dbReference>
<evidence type="ECO:0000313" key="3">
    <source>
        <dbReference type="Proteomes" id="UP000006443"/>
    </source>
</evidence>
<feature type="coiled-coil region" evidence="1">
    <location>
        <begin position="6"/>
        <end position="46"/>
    </location>
</feature>
<accession>C0GCP4</accession>
<protein>
    <submittedName>
        <fullName evidence="2">Uncharacterized protein</fullName>
    </submittedName>
</protein>
<keyword evidence="3" id="KW-1185">Reference proteome</keyword>
<gene>
    <name evidence="2" type="ORF">DealDRAFT_0253</name>
</gene>
<organism evidence="2 3">
    <name type="scientific">Dethiobacter alkaliphilus AHT 1</name>
    <dbReference type="NCBI Taxonomy" id="555088"/>
    <lineage>
        <taxon>Bacteria</taxon>
        <taxon>Bacillati</taxon>
        <taxon>Bacillota</taxon>
        <taxon>Dethiobacteria</taxon>
        <taxon>Dethiobacterales</taxon>
        <taxon>Dethiobacteraceae</taxon>
        <taxon>Dethiobacter</taxon>
    </lineage>
</organism>
<dbReference type="STRING" id="555088.DealDRAFT_0253"/>
<name>C0GCP4_DETAL</name>
<comment type="caution">
    <text evidence="2">The sequence shown here is derived from an EMBL/GenBank/DDBJ whole genome shotgun (WGS) entry which is preliminary data.</text>
</comment>
<dbReference type="AlphaFoldDB" id="C0GCP4"/>